<accession>A0ABU2I8A6</accession>
<dbReference type="Proteomes" id="UP001260534">
    <property type="component" value="Unassembled WGS sequence"/>
</dbReference>
<keyword evidence="6 7" id="KW-0998">Cell outer membrane</keyword>
<dbReference type="InterPro" id="IPR037066">
    <property type="entry name" value="Plug_dom_sf"/>
</dbReference>
<evidence type="ECO:0000256" key="7">
    <source>
        <dbReference type="PROSITE-ProRule" id="PRU01360"/>
    </source>
</evidence>
<comment type="subcellular location">
    <subcellularLocation>
        <location evidence="1 7">Cell outer membrane</location>
        <topology evidence="1 7">Multi-pass membrane protein</topology>
    </subcellularLocation>
</comment>
<dbReference type="Gene3D" id="2.170.130.10">
    <property type="entry name" value="TonB-dependent receptor, plug domain"/>
    <property type="match status" value="1"/>
</dbReference>
<keyword evidence="8" id="KW-0732">Signal</keyword>
<evidence type="ECO:0000313" key="12">
    <source>
        <dbReference type="Proteomes" id="UP001260534"/>
    </source>
</evidence>
<dbReference type="InterPro" id="IPR036942">
    <property type="entry name" value="Beta-barrel_TonB_sf"/>
</dbReference>
<feature type="domain" description="TonB-dependent transporter Oar-like beta-barrel" evidence="10">
    <location>
        <begin position="327"/>
        <end position="586"/>
    </location>
</feature>
<dbReference type="Gene3D" id="2.40.170.20">
    <property type="entry name" value="TonB-dependent receptor, beta-barrel domain"/>
    <property type="match status" value="1"/>
</dbReference>
<evidence type="ECO:0000256" key="5">
    <source>
        <dbReference type="ARBA" id="ARBA00023136"/>
    </source>
</evidence>
<dbReference type="InterPro" id="IPR039426">
    <property type="entry name" value="TonB-dep_rcpt-like"/>
</dbReference>
<feature type="domain" description="TonB-dependent receptor plug" evidence="9">
    <location>
        <begin position="133"/>
        <end position="236"/>
    </location>
</feature>
<name>A0ABU2I8A6_9XANT</name>
<proteinExistence type="inferred from homology"/>
<keyword evidence="11" id="KW-0675">Receptor</keyword>
<sequence length="1000" mass="108521">MHNHRSLRRPALLALALSAALALPPAQAQSTTGAVAGQAPADAQRILVRSDSGLSREVTVDARGRYSVGQLPLGTYTIIAKGADGSILGSRDGVGLTVGGVTEVSFSPATTSLAGVQVSADRAAAAIDVSSVDSRTVINAEQLQRLPLGRSAEAIAQLAPGVAGNSGSGTYIGPTGAQLLSFGGSSAAENAYYINGFNTTDPLRGLGGLTLPYGSIDQLEVYTGGYSAKYGRSDGGVINAVGKRGSNEWHFGGQATWEPDGLRSAQKDVYAPGNGALYRPDSKSGSTLSTQSVYAGGPLIQDKLFFFGAYELQRQDGDRFYGTRETTPGNYYYDYQYRRPSWYAKLDWNISDSQLLEITGASSRYVTRGKYYLYSGRDIGALRGDADTTKTGGDLWSAKYTGYLTDRLTFSALYGQQRTDDYSRNPSYNGALTYISSSNFQNPAYTGGTPITNAQTTSLLVDPARGNRTDNLRLDLNYAIGAHSITIGIDNQNARALNRGSVASGDGYYWIYGQAKPNVPINADLVPATGNYPNGQDGYYVRKYIYSALASVRSAQRAQYVEDNWQVNDRLLLNLGLRLDQFTNYNRDGAPYIKQTSGQWAPRLGFSWDVDGDARFKVYGNAGRYYLALPLNPAFNAAGATLATSTYYTYGGIDANGYPTGLTQISGAVSANNNYGILPDPKTVATQGIKPSFQDEFILGFTKAWGDNWVYGAKGTYRVLRSGVDDYCDSDTVFAAAAAQGHTVTLASNPVSCWLINPGRANTFTLVDTSGNYVKVPLSNAQFGFPEFKRNYYGLNLSLEHTFDQRWYGRLDYTWSRSYGTTEGQLLSGIGQTAVSTTQAWDFAQLMEHTNGPQSNDHTHQFKFYGYYQINPAWLVSANFKLISGSPFSALGSYGPDHSDPTLYGIAYHYYQGQPAPPGSQGRLPWLQQLDLGVTWRPSYAERKLAFSLDVFNVFNGQATLWKYPYSETGPGNSDLDPVYGAALLRQAPRSLRLSVSYDY</sequence>
<dbReference type="Pfam" id="PF25183">
    <property type="entry name" value="OMP_b-brl_4"/>
    <property type="match status" value="2"/>
</dbReference>
<keyword evidence="4 7" id="KW-0812">Transmembrane</keyword>
<keyword evidence="3 7" id="KW-1134">Transmembrane beta strand</keyword>
<feature type="signal peptide" evidence="8">
    <location>
        <begin position="1"/>
        <end position="28"/>
    </location>
</feature>
<feature type="domain" description="TonB-dependent transporter Oar-like beta-barrel" evidence="10">
    <location>
        <begin position="591"/>
        <end position="870"/>
    </location>
</feature>
<dbReference type="PANTHER" id="PTHR30069">
    <property type="entry name" value="TONB-DEPENDENT OUTER MEMBRANE RECEPTOR"/>
    <property type="match status" value="1"/>
</dbReference>
<dbReference type="Pfam" id="PF07715">
    <property type="entry name" value="Plug"/>
    <property type="match status" value="1"/>
</dbReference>
<dbReference type="PANTHER" id="PTHR30069:SF46">
    <property type="entry name" value="OAR PROTEIN"/>
    <property type="match status" value="1"/>
</dbReference>
<evidence type="ECO:0000313" key="11">
    <source>
        <dbReference type="EMBL" id="MDS9994369.1"/>
    </source>
</evidence>
<keyword evidence="5 7" id="KW-0472">Membrane</keyword>
<feature type="chain" id="PRO_5047375724" evidence="8">
    <location>
        <begin position="29"/>
        <end position="1000"/>
    </location>
</feature>
<evidence type="ECO:0000259" key="9">
    <source>
        <dbReference type="Pfam" id="PF07715"/>
    </source>
</evidence>
<comment type="similarity">
    <text evidence="7">Belongs to the TonB-dependent receptor family.</text>
</comment>
<evidence type="ECO:0000256" key="1">
    <source>
        <dbReference type="ARBA" id="ARBA00004571"/>
    </source>
</evidence>
<dbReference type="InterPro" id="IPR057601">
    <property type="entry name" value="Oar-like_b-barrel"/>
</dbReference>
<reference evidence="11 12" key="1">
    <citation type="submission" date="2023-01" db="EMBL/GenBank/DDBJ databases">
        <title>Xanthomonas hawaiianensis sp. nov. isolated from Araceae family in Hawaii.</title>
        <authorList>
            <person name="Chunag S.-C."/>
            <person name="Dobhal S."/>
            <person name="Alvarez A."/>
            <person name="Arif M."/>
        </authorList>
    </citation>
    <scope>NUCLEOTIDE SEQUENCE [LARGE SCALE GENOMIC DNA]</scope>
    <source>
        <strain evidence="11 12">A2111</strain>
    </source>
</reference>
<evidence type="ECO:0000256" key="6">
    <source>
        <dbReference type="ARBA" id="ARBA00023237"/>
    </source>
</evidence>
<evidence type="ECO:0000259" key="10">
    <source>
        <dbReference type="Pfam" id="PF25183"/>
    </source>
</evidence>
<dbReference type="RefSeq" id="WP_209229689.1">
    <property type="nucleotide sequence ID" value="NZ_JAGHXG010000004.1"/>
</dbReference>
<evidence type="ECO:0000256" key="8">
    <source>
        <dbReference type="SAM" id="SignalP"/>
    </source>
</evidence>
<comment type="caution">
    <text evidence="11">The sequence shown here is derived from an EMBL/GenBank/DDBJ whole genome shotgun (WGS) entry which is preliminary data.</text>
</comment>
<gene>
    <name evidence="11" type="ORF">PNQ69_16515</name>
</gene>
<protein>
    <submittedName>
        <fullName evidence="11">TonB-dependent receptor</fullName>
    </submittedName>
</protein>
<keyword evidence="2 7" id="KW-0813">Transport</keyword>
<dbReference type="EMBL" id="JAQMHB010000001">
    <property type="protein sequence ID" value="MDS9994369.1"/>
    <property type="molecule type" value="Genomic_DNA"/>
</dbReference>
<evidence type="ECO:0000256" key="3">
    <source>
        <dbReference type="ARBA" id="ARBA00022452"/>
    </source>
</evidence>
<dbReference type="PROSITE" id="PS52016">
    <property type="entry name" value="TONB_DEPENDENT_REC_3"/>
    <property type="match status" value="1"/>
</dbReference>
<evidence type="ECO:0000256" key="2">
    <source>
        <dbReference type="ARBA" id="ARBA00022448"/>
    </source>
</evidence>
<dbReference type="SUPFAM" id="SSF56935">
    <property type="entry name" value="Porins"/>
    <property type="match status" value="1"/>
</dbReference>
<evidence type="ECO:0000256" key="4">
    <source>
        <dbReference type="ARBA" id="ARBA00022692"/>
    </source>
</evidence>
<keyword evidence="12" id="KW-1185">Reference proteome</keyword>
<organism evidence="11 12">
    <name type="scientific">Xanthomonas hawaiiensis</name>
    <dbReference type="NCBI Taxonomy" id="3003247"/>
    <lineage>
        <taxon>Bacteria</taxon>
        <taxon>Pseudomonadati</taxon>
        <taxon>Pseudomonadota</taxon>
        <taxon>Gammaproteobacteria</taxon>
        <taxon>Lysobacterales</taxon>
        <taxon>Lysobacteraceae</taxon>
        <taxon>Xanthomonas</taxon>
    </lineage>
</organism>
<dbReference type="InterPro" id="IPR012910">
    <property type="entry name" value="Plug_dom"/>
</dbReference>